<accession>A0ABD6EGE0</accession>
<name>A0ABD6EGE0_9BILA</name>
<protein>
    <submittedName>
        <fullName evidence="1">Uncharacterized protein</fullName>
    </submittedName>
</protein>
<organism evidence="1 2">
    <name type="scientific">Gnathostoma spinigerum</name>
    <dbReference type="NCBI Taxonomy" id="75299"/>
    <lineage>
        <taxon>Eukaryota</taxon>
        <taxon>Metazoa</taxon>
        <taxon>Ecdysozoa</taxon>
        <taxon>Nematoda</taxon>
        <taxon>Chromadorea</taxon>
        <taxon>Rhabditida</taxon>
        <taxon>Spirurina</taxon>
        <taxon>Gnathostomatomorpha</taxon>
        <taxon>Gnathostomatoidea</taxon>
        <taxon>Gnathostomatidae</taxon>
        <taxon>Gnathostoma</taxon>
    </lineage>
</organism>
<dbReference type="AlphaFoldDB" id="A0ABD6EGE0"/>
<reference evidence="1 2" key="1">
    <citation type="submission" date="2024-08" db="EMBL/GenBank/DDBJ databases">
        <title>Gnathostoma spinigerum genome.</title>
        <authorList>
            <person name="Gonzalez-Bertolin B."/>
            <person name="Monzon S."/>
            <person name="Zaballos A."/>
            <person name="Jimenez P."/>
            <person name="Dekumyoy P."/>
            <person name="Varona S."/>
            <person name="Cuesta I."/>
            <person name="Sumanam S."/>
            <person name="Adisakwattana P."/>
            <person name="Gasser R.B."/>
            <person name="Hernandez-Gonzalez A."/>
            <person name="Young N.D."/>
            <person name="Perteguer M.J."/>
        </authorList>
    </citation>
    <scope>NUCLEOTIDE SEQUENCE [LARGE SCALE GENOMIC DNA]</scope>
    <source>
        <strain evidence="1">AL3</strain>
        <tissue evidence="1">Liver</tissue>
    </source>
</reference>
<dbReference type="EMBL" id="JBGFUD010002134">
    <property type="protein sequence ID" value="MFH4977199.1"/>
    <property type="molecule type" value="Genomic_DNA"/>
</dbReference>
<dbReference type="Proteomes" id="UP001608902">
    <property type="component" value="Unassembled WGS sequence"/>
</dbReference>
<evidence type="ECO:0000313" key="2">
    <source>
        <dbReference type="Proteomes" id="UP001608902"/>
    </source>
</evidence>
<comment type="caution">
    <text evidence="1">The sequence shown here is derived from an EMBL/GenBank/DDBJ whole genome shotgun (WGS) entry which is preliminary data.</text>
</comment>
<keyword evidence="2" id="KW-1185">Reference proteome</keyword>
<proteinExistence type="predicted"/>
<evidence type="ECO:0000313" key="1">
    <source>
        <dbReference type="EMBL" id="MFH4977199.1"/>
    </source>
</evidence>
<gene>
    <name evidence="1" type="ORF">AB6A40_003908</name>
</gene>
<sequence>MRRSNHRFYDGSAHKKVKKESELPYSQYFVYTPSAPCKFSQAEYPIDSDGCHSVFFDEGLNGKSNAKIVRKKE</sequence>